<comment type="caution">
    <text evidence="5">The sequence shown here is derived from an EMBL/GenBank/DDBJ whole genome shotgun (WGS) entry which is preliminary data.</text>
</comment>
<keyword evidence="2" id="KW-0732">Signal</keyword>
<dbReference type="Pfam" id="PF13458">
    <property type="entry name" value="Peripla_BP_6"/>
    <property type="match status" value="1"/>
</dbReference>
<feature type="region of interest" description="Disordered" evidence="3">
    <location>
        <begin position="1"/>
        <end position="36"/>
    </location>
</feature>
<gene>
    <name evidence="5" type="ORF">NX801_09535</name>
</gene>
<accession>A0ABT2CER1</accession>
<proteinExistence type="inferred from homology"/>
<keyword evidence="6" id="KW-1185">Reference proteome</keyword>
<evidence type="ECO:0000256" key="2">
    <source>
        <dbReference type="ARBA" id="ARBA00022729"/>
    </source>
</evidence>
<sequence>MTGSGRRSVPSPSTPPHRPTRSSLRTRPGKRPRSLPLRGAALVTAAVLSGAAGLTGCGALQSFTGGSGGSRAPLTVMTWAPEDTRATNMPGMPAMAQAYARWVNSRGGIGGRELRVLTCNERNDSRAAGDCARRAVAEGVAAVVGSYSQNGRAFMAPLEAAGIPYIGGYGVSADEFTSYLSYPVNGGQAALLAGNGVQLAASCARVSLVRPDTIAGDQLRYLLNSGLSQGTRDTATDIPAAEDAGEYTEAAEQARREAGKRGGCVTAALGERTQHFFDSFRRLPSDGRAIRVSSVLGSVDQPLVDRTGGAHGPFEGAYITGWYPDAGDARWNPMKRVIRAHAFGDNRIDPADAGVQTTWIAYTVLRAAVESLGDKDVTPHRLSYTLNRGVTVDTGGLTPRLRWRYEDLLGMPGYPRIVNRDVTFQVVRAGRLVAQRQGFVDVGRTLRDVSYG</sequence>
<dbReference type="EMBL" id="JANUGQ010000006">
    <property type="protein sequence ID" value="MCS0635904.1"/>
    <property type="molecule type" value="Genomic_DNA"/>
</dbReference>
<protein>
    <submittedName>
        <fullName evidence="5">ABC transporter substrate-binding protein</fullName>
    </submittedName>
</protein>
<dbReference type="InterPro" id="IPR028081">
    <property type="entry name" value="Leu-bd"/>
</dbReference>
<dbReference type="SUPFAM" id="SSF53822">
    <property type="entry name" value="Periplasmic binding protein-like I"/>
    <property type="match status" value="1"/>
</dbReference>
<reference evidence="5" key="1">
    <citation type="submission" date="2022-08" db="EMBL/GenBank/DDBJ databases">
        <authorList>
            <person name="Somphong A."/>
            <person name="Phongsopitanun W."/>
        </authorList>
    </citation>
    <scope>NUCLEOTIDE SEQUENCE</scope>
    <source>
        <strain evidence="5">LP05-1</strain>
    </source>
</reference>
<evidence type="ECO:0000256" key="3">
    <source>
        <dbReference type="SAM" id="MobiDB-lite"/>
    </source>
</evidence>
<evidence type="ECO:0000313" key="5">
    <source>
        <dbReference type="EMBL" id="MCS0635904.1"/>
    </source>
</evidence>
<name>A0ABT2CER1_9ACTN</name>
<dbReference type="Proteomes" id="UP001431313">
    <property type="component" value="Unassembled WGS sequence"/>
</dbReference>
<evidence type="ECO:0000313" key="6">
    <source>
        <dbReference type="Proteomes" id="UP001431313"/>
    </source>
</evidence>
<organism evidence="5 6">
    <name type="scientific">Streptomyces pyxinae</name>
    <dbReference type="NCBI Taxonomy" id="2970734"/>
    <lineage>
        <taxon>Bacteria</taxon>
        <taxon>Bacillati</taxon>
        <taxon>Actinomycetota</taxon>
        <taxon>Actinomycetes</taxon>
        <taxon>Kitasatosporales</taxon>
        <taxon>Streptomycetaceae</taxon>
        <taxon>Streptomyces</taxon>
    </lineage>
</organism>
<evidence type="ECO:0000256" key="1">
    <source>
        <dbReference type="ARBA" id="ARBA00010062"/>
    </source>
</evidence>
<dbReference type="InterPro" id="IPR028082">
    <property type="entry name" value="Peripla_BP_I"/>
</dbReference>
<feature type="compositionally biased region" description="Low complexity" evidence="3">
    <location>
        <begin position="1"/>
        <end position="11"/>
    </location>
</feature>
<dbReference type="Gene3D" id="3.40.50.2300">
    <property type="match status" value="2"/>
</dbReference>
<feature type="domain" description="Leucine-binding protein" evidence="4">
    <location>
        <begin position="86"/>
        <end position="394"/>
    </location>
</feature>
<comment type="similarity">
    <text evidence="1">Belongs to the leucine-binding protein family.</text>
</comment>
<evidence type="ECO:0000259" key="4">
    <source>
        <dbReference type="Pfam" id="PF13458"/>
    </source>
</evidence>